<reference evidence="1 2" key="3">
    <citation type="journal article" date="2011" name="Nat. Chem. Biol.">
        <title>Reveromycin A biosynthesis uses RevG and RevJ for stereospecific spiroacetal formation.</title>
        <authorList>
            <person name="Takahashi S."/>
            <person name="Toyoda A."/>
            <person name="Sekiyama Y."/>
            <person name="Takagi H."/>
            <person name="Nogawa T."/>
            <person name="Uramoto M."/>
            <person name="Suzuki R."/>
            <person name="Koshino H."/>
            <person name="Kumano T."/>
            <person name="Panthee S."/>
            <person name="Dairi T."/>
            <person name="Ishikawa J."/>
            <person name="Ikeda H."/>
            <person name="Sakaki Y."/>
            <person name="Osada H."/>
        </authorList>
    </citation>
    <scope>NUCLEOTIDE SEQUENCE [LARGE SCALE GENOMIC DNA]</scope>
    <source>
        <strain evidence="1 2">SN-593</strain>
    </source>
</reference>
<reference evidence="1 2" key="1">
    <citation type="journal article" date="2010" name="J. Bacteriol.">
        <title>Biochemical characterization of a novel indole prenyltransferase from Streptomyces sp. SN-593.</title>
        <authorList>
            <person name="Takahashi S."/>
            <person name="Takagi H."/>
            <person name="Toyoda A."/>
            <person name="Uramoto M."/>
            <person name="Nogawa T."/>
            <person name="Ueki M."/>
            <person name="Sakaki Y."/>
            <person name="Osada H."/>
        </authorList>
    </citation>
    <scope>NUCLEOTIDE SEQUENCE [LARGE SCALE GENOMIC DNA]</scope>
    <source>
        <strain evidence="1 2">SN-593</strain>
    </source>
</reference>
<dbReference type="AlphaFoldDB" id="A0A7U3V0J9"/>
<proteinExistence type="predicted"/>
<accession>A0A7U3V0J9</accession>
<evidence type="ECO:0000313" key="2">
    <source>
        <dbReference type="Proteomes" id="UP000595703"/>
    </source>
</evidence>
<keyword evidence="2" id="KW-1185">Reference proteome</keyword>
<dbReference type="EMBL" id="AP018365">
    <property type="protein sequence ID" value="BBB02004.1"/>
    <property type="molecule type" value="Genomic_DNA"/>
</dbReference>
<reference evidence="1 2" key="2">
    <citation type="journal article" date="2011" name="J. Antibiot.">
        <title>Furaquinocins I and J: novel polyketide isoprenoid hybrid compounds from Streptomyces reveromyceticus SN-593.</title>
        <authorList>
            <person name="Panthee S."/>
            <person name="Takahashi S."/>
            <person name="Takagi H."/>
            <person name="Nogawa T."/>
            <person name="Oowada E."/>
            <person name="Uramoto M."/>
            <person name="Osada H."/>
        </authorList>
    </citation>
    <scope>NUCLEOTIDE SEQUENCE [LARGE SCALE GENOMIC DNA]</scope>
    <source>
        <strain evidence="1 2">SN-593</strain>
    </source>
</reference>
<name>A0A7U3V0J9_9ACTN</name>
<evidence type="ECO:0000313" key="1">
    <source>
        <dbReference type="EMBL" id="BBB02004.1"/>
    </source>
</evidence>
<reference evidence="1 2" key="4">
    <citation type="journal article" date="2020" name="Sci. Rep.">
        <title>beta-carboline chemical signals induce reveromycin production through a LuxR family regulator in Streptomyces sp. SN-593.</title>
        <authorList>
            <person name="Panthee S."/>
            <person name="Kito N."/>
            <person name="Hayashi T."/>
            <person name="Shimizu T."/>
            <person name="Ishikawa J."/>
            <person name="Hamamoto H."/>
            <person name="Osada H."/>
            <person name="Takahashi S."/>
        </authorList>
    </citation>
    <scope>NUCLEOTIDE SEQUENCE [LARGE SCALE GENOMIC DNA]</scope>
    <source>
        <strain evidence="1 2">SN-593</strain>
    </source>
</reference>
<dbReference type="KEGG" id="arev:RVR_10548"/>
<sequence>MAPYSANLSPPVVSRSIRPVVLCRRHVVDGPGDALIRPSSSVRVPVPRSAAATWCGRRPQRPAGFCPRNPLSWVRHRSLASADAGVPRK</sequence>
<gene>
    <name evidence="1" type="ORF">RVR_10548</name>
</gene>
<protein>
    <submittedName>
        <fullName evidence="1">Uncharacterized protein</fullName>
    </submittedName>
</protein>
<organism evidence="1 2">
    <name type="scientific">Actinacidiphila reveromycinica</name>
    <dbReference type="NCBI Taxonomy" id="659352"/>
    <lineage>
        <taxon>Bacteria</taxon>
        <taxon>Bacillati</taxon>
        <taxon>Actinomycetota</taxon>
        <taxon>Actinomycetes</taxon>
        <taxon>Kitasatosporales</taxon>
        <taxon>Streptomycetaceae</taxon>
        <taxon>Actinacidiphila</taxon>
    </lineage>
</organism>
<dbReference type="Proteomes" id="UP000595703">
    <property type="component" value="Chromosome"/>
</dbReference>